<dbReference type="SMART" id="SM00760">
    <property type="entry name" value="Bac_DnaA_C"/>
    <property type="match status" value="1"/>
</dbReference>
<comment type="caution">
    <text evidence="2">The sequence shown here is derived from an EMBL/GenBank/DDBJ whole genome shotgun (WGS) entry which is preliminary data.</text>
</comment>
<feature type="domain" description="Chromosomal replication initiator DnaA C-terminal" evidence="1">
    <location>
        <begin position="50"/>
        <end position="119"/>
    </location>
</feature>
<dbReference type="Gene3D" id="1.10.1750.10">
    <property type="match status" value="1"/>
</dbReference>
<proteinExistence type="predicted"/>
<name>A0ABS3JA14_9HYPH</name>
<evidence type="ECO:0000313" key="2">
    <source>
        <dbReference type="EMBL" id="MBO0905962.1"/>
    </source>
</evidence>
<protein>
    <recommendedName>
        <fullName evidence="1">Chromosomal replication initiator DnaA C-terminal domain-containing protein</fullName>
    </recommendedName>
</protein>
<dbReference type="EMBL" id="JAFMPY010000029">
    <property type="protein sequence ID" value="MBO0905962.1"/>
    <property type="molecule type" value="Genomic_DNA"/>
</dbReference>
<dbReference type="Proteomes" id="UP000664288">
    <property type="component" value="Unassembled WGS sequence"/>
</dbReference>
<sequence length="160" mass="17586">MQFASASDGPAATERCRDEPRLWWEEAARLQEPPGPSSTVQLRMATVAAACRLAQEIAAFGFDVPVAEIRRASRAESRACDARHVAMYLANTTFGISSTRIGAAFGRERTSISYAIRRVEDLRDDEAFDRRLQRLEDLAVAACRAIETGVAVKLAAGDRR</sequence>
<dbReference type="CDD" id="cd06571">
    <property type="entry name" value="Bac_DnaA_C"/>
    <property type="match status" value="1"/>
</dbReference>
<organism evidence="2 3">
    <name type="scientific">Jiella sonneratiae</name>
    <dbReference type="NCBI Taxonomy" id="2816856"/>
    <lineage>
        <taxon>Bacteria</taxon>
        <taxon>Pseudomonadati</taxon>
        <taxon>Pseudomonadota</taxon>
        <taxon>Alphaproteobacteria</taxon>
        <taxon>Hyphomicrobiales</taxon>
        <taxon>Aurantimonadaceae</taxon>
        <taxon>Jiella</taxon>
    </lineage>
</organism>
<dbReference type="InterPro" id="IPR010921">
    <property type="entry name" value="Trp_repressor/repl_initiator"/>
</dbReference>
<keyword evidence="3" id="KW-1185">Reference proteome</keyword>
<evidence type="ECO:0000313" key="3">
    <source>
        <dbReference type="Proteomes" id="UP000664288"/>
    </source>
</evidence>
<dbReference type="SUPFAM" id="SSF48295">
    <property type="entry name" value="TrpR-like"/>
    <property type="match status" value="1"/>
</dbReference>
<accession>A0ABS3JA14</accession>
<dbReference type="Pfam" id="PF08299">
    <property type="entry name" value="Bac_DnaA_C"/>
    <property type="match status" value="1"/>
</dbReference>
<reference evidence="2 3" key="1">
    <citation type="submission" date="2021-03" db="EMBL/GenBank/DDBJ databases">
        <title>Whole genome sequence of Jiella sp. MQZ13P-4.</title>
        <authorList>
            <person name="Tuo L."/>
        </authorList>
    </citation>
    <scope>NUCLEOTIDE SEQUENCE [LARGE SCALE GENOMIC DNA]</scope>
    <source>
        <strain evidence="2 3">MQZ13P-4</strain>
    </source>
</reference>
<dbReference type="RefSeq" id="WP_207352598.1">
    <property type="nucleotide sequence ID" value="NZ_JAFMPY010000029.1"/>
</dbReference>
<evidence type="ECO:0000259" key="1">
    <source>
        <dbReference type="SMART" id="SM00760"/>
    </source>
</evidence>
<dbReference type="InterPro" id="IPR013159">
    <property type="entry name" value="DnaA_C"/>
</dbReference>
<gene>
    <name evidence="2" type="ORF">J1C47_20130</name>
</gene>